<dbReference type="HOGENOM" id="CLU_1136777_0_0_7"/>
<evidence type="ECO:0000313" key="3">
    <source>
        <dbReference type="Proteomes" id="UP000006695"/>
    </source>
</evidence>
<protein>
    <recommendedName>
        <fullName evidence="4">DUF3108 domain-containing protein</fullName>
    </recommendedName>
</protein>
<feature type="transmembrane region" description="Helical" evidence="1">
    <location>
        <begin position="21"/>
        <end position="41"/>
    </location>
</feature>
<gene>
    <name evidence="2" type="ordered locus">Gura_2571</name>
</gene>
<dbReference type="Proteomes" id="UP000006695">
    <property type="component" value="Chromosome"/>
</dbReference>
<keyword evidence="1" id="KW-0812">Transmembrane</keyword>
<evidence type="ECO:0000313" key="2">
    <source>
        <dbReference type="EMBL" id="ABQ26749.1"/>
    </source>
</evidence>
<dbReference type="AlphaFoldDB" id="A5G4N1"/>
<proteinExistence type="predicted"/>
<reference evidence="2 3" key="1">
    <citation type="submission" date="2007-05" db="EMBL/GenBank/DDBJ databases">
        <title>Complete sequence of Geobacter uraniireducens Rf4.</title>
        <authorList>
            <consortium name="US DOE Joint Genome Institute"/>
            <person name="Copeland A."/>
            <person name="Lucas S."/>
            <person name="Lapidus A."/>
            <person name="Barry K."/>
            <person name="Detter J.C."/>
            <person name="Glavina del Rio T."/>
            <person name="Hammon N."/>
            <person name="Israni S."/>
            <person name="Dalin E."/>
            <person name="Tice H."/>
            <person name="Pitluck S."/>
            <person name="Chertkov O."/>
            <person name="Brettin T."/>
            <person name="Bruce D."/>
            <person name="Han C."/>
            <person name="Schmutz J."/>
            <person name="Larimer F."/>
            <person name="Land M."/>
            <person name="Hauser L."/>
            <person name="Kyrpides N."/>
            <person name="Mikhailova N."/>
            <person name="Shelobolina E."/>
            <person name="Aklujkar M."/>
            <person name="Lovley D."/>
            <person name="Richardson P."/>
        </authorList>
    </citation>
    <scope>NUCLEOTIDE SEQUENCE [LARGE SCALE GENOMIC DNA]</scope>
    <source>
        <strain evidence="3">ATCC BAA-1134 / JCM 13001 / Rf4</strain>
    </source>
</reference>
<keyword evidence="1" id="KW-1133">Transmembrane helix</keyword>
<evidence type="ECO:0000256" key="1">
    <source>
        <dbReference type="SAM" id="Phobius"/>
    </source>
</evidence>
<dbReference type="OrthoDB" id="5396538at2"/>
<keyword evidence="3" id="KW-1185">Reference proteome</keyword>
<dbReference type="KEGG" id="gur:Gura_2571"/>
<evidence type="ECO:0008006" key="4">
    <source>
        <dbReference type="Google" id="ProtNLM"/>
    </source>
</evidence>
<sequence length="256" mass="28626">MELSENQGGTAALRLKKRLQIRLNNVIACILMIACVTGSVASTGPETRESSYAIFARGFRVGELKTVCSLVPATGKKILKFESATRVNANLVFYSYSLVGKEEALVGNDGAFQYKHTAKENKSSLQVEGKLENGLFQFEVSEKGSRRTVAIERKKYDYTTMECPEVAMKKPGEKMSLRVLDLENLEVLTRSYRYVRNEEVDVDGVRLMCKVIDFEDSHKKCRRWIKADDLGVVIARQDGSGKNGSYSLRMTKLNAA</sequence>
<accession>A5G4N1</accession>
<organism evidence="2 3">
    <name type="scientific">Geotalea uraniireducens (strain Rf4)</name>
    <name type="common">Geobacter uraniireducens</name>
    <dbReference type="NCBI Taxonomy" id="351605"/>
    <lineage>
        <taxon>Bacteria</taxon>
        <taxon>Pseudomonadati</taxon>
        <taxon>Thermodesulfobacteriota</taxon>
        <taxon>Desulfuromonadia</taxon>
        <taxon>Geobacterales</taxon>
        <taxon>Geobacteraceae</taxon>
        <taxon>Geotalea</taxon>
    </lineage>
</organism>
<dbReference type="RefSeq" id="WP_011939427.1">
    <property type="nucleotide sequence ID" value="NC_009483.1"/>
</dbReference>
<name>A5G4N1_GEOUR</name>
<keyword evidence="1" id="KW-0472">Membrane</keyword>
<dbReference type="EMBL" id="CP000698">
    <property type="protein sequence ID" value="ABQ26749.1"/>
    <property type="molecule type" value="Genomic_DNA"/>
</dbReference>